<dbReference type="InterPro" id="IPR002423">
    <property type="entry name" value="Cpn60/GroEL/TCP-1"/>
</dbReference>
<comment type="similarity">
    <text evidence="2 7">Belongs to the TCP-1 chaperonin family.</text>
</comment>
<dbReference type="InterPro" id="IPR002194">
    <property type="entry name" value="Chaperonin_TCP-1_CS"/>
</dbReference>
<keyword evidence="6 7" id="KW-0143">Chaperone</keyword>
<dbReference type="EMBL" id="GL870882">
    <property type="protein sequence ID" value="EIJ87509.1"/>
    <property type="molecule type" value="Genomic_DNA"/>
</dbReference>
<dbReference type="InterPro" id="IPR027413">
    <property type="entry name" value="GROEL-like_equatorial_sf"/>
</dbReference>
<dbReference type="VEuPathDB" id="MicrosporidiaDB:NEQG_02390"/>
<evidence type="ECO:0000256" key="4">
    <source>
        <dbReference type="ARBA" id="ARBA00022741"/>
    </source>
</evidence>
<comment type="function">
    <text evidence="1">Molecular chaperone; assists the folding of proteins upon ATP hydrolysis.</text>
</comment>
<reference evidence="8" key="1">
    <citation type="submission" date="2011-01" db="EMBL/GenBank/DDBJ databases">
        <title>The Genome Sequence of Nematocida parisii strain ERTm3.</title>
        <authorList>
            <consortium name="The Broad Institute Genome Sequencing Platform"/>
            <consortium name="The Broad Institute Genome Sequencing Center for Infectious Disease"/>
            <person name="Cuomo C."/>
            <person name="Troemel E."/>
            <person name="Young S.K."/>
            <person name="Zeng Q."/>
            <person name="Gargeya S."/>
            <person name="Fitzgerald M."/>
            <person name="Haas B."/>
            <person name="Abouelleil A."/>
            <person name="Alvarado L."/>
            <person name="Arachchi H.M."/>
            <person name="Berlin A."/>
            <person name="Chapman S.B."/>
            <person name="Gearin G."/>
            <person name="Goldberg J."/>
            <person name="Griggs A."/>
            <person name="Gujja S."/>
            <person name="Hansen M."/>
            <person name="Heiman D."/>
            <person name="Howarth C."/>
            <person name="Larimer J."/>
            <person name="Lui A."/>
            <person name="MacDonald P.J.P."/>
            <person name="McCowen C."/>
            <person name="Montmayeur A."/>
            <person name="Murphy C."/>
            <person name="Neiman D."/>
            <person name="Pearson M."/>
            <person name="Priest M."/>
            <person name="Roberts A."/>
            <person name="Saif S."/>
            <person name="Shea T."/>
            <person name="Sisk P."/>
            <person name="Stolte C."/>
            <person name="Sykes S."/>
            <person name="Wortman J."/>
            <person name="Nusbaum C."/>
            <person name="Birren B."/>
        </authorList>
    </citation>
    <scope>NUCLEOTIDE SEQUENCE</scope>
    <source>
        <strain evidence="8">ERTm3</strain>
    </source>
</reference>
<dbReference type="InParanoid" id="I3EE62"/>
<evidence type="ECO:0000256" key="3">
    <source>
        <dbReference type="ARBA" id="ARBA00011381"/>
    </source>
</evidence>
<dbReference type="InterPro" id="IPR017998">
    <property type="entry name" value="Chaperone_TCP-1"/>
</dbReference>
<comment type="subunit">
    <text evidence="3">Component of the T-complex protein 1 (TCP1) complex.</text>
</comment>
<keyword evidence="4 7" id="KW-0547">Nucleotide-binding</keyword>
<dbReference type="SUPFAM" id="SSF52029">
    <property type="entry name" value="GroEL apical domain-like"/>
    <property type="match status" value="1"/>
</dbReference>
<proteinExistence type="inferred from homology"/>
<dbReference type="InterPro" id="IPR027410">
    <property type="entry name" value="TCP-1-like_intermed_sf"/>
</dbReference>
<keyword evidence="9" id="KW-1185">Reference proteome</keyword>
<dbReference type="GO" id="GO:0051082">
    <property type="term" value="F:unfolded protein binding"/>
    <property type="evidence" value="ECO:0007669"/>
    <property type="project" value="InterPro"/>
</dbReference>
<evidence type="ECO:0000256" key="5">
    <source>
        <dbReference type="ARBA" id="ARBA00022840"/>
    </source>
</evidence>
<sequence>MADLLKPGATQEKADEARTSFLVGAITVSGMVKSTLGPKGMLKLLYTQNGQPIITNDGATVLKNIVPAGASSKILINAAKEHGETEGDGTTTLTVLTGGLLHEADKLIFKGAHPYKIIAEYRKAHKKAMDVLKSISKECADDKERLALAKTTLSSKFSPIELQSLSELALKVSKKIGKKIDMLNIIKIEGGEVSDSYMHDGLLIECDIGPGQKDAWDNPRVLIINTSLDTDKVKIFGSKAAVTSPKELEKLEMAENKRMSEKVQKISQHADVIVNRQIIYDYPTQEFTKHGKTSIERADFSGVEMLAKVLDGRILSTFDSVVESDVGRCDRFERVKMQERVFCSFTGGLKDGACSIVIRGPSKEILEECERSLVGAIKVLMNTSDRYVFGGGSAEAAVAHLIHPTTEGERAYARALLEITRSLAENAGMPSDEIVDKISEYNSQGAHSYGIGSNGPECMDAHGVRESLRLKEIIWSKAAETAEVLLRCDNNIKCRPRERVQE</sequence>
<dbReference type="GO" id="GO:0140662">
    <property type="term" value="F:ATP-dependent protein folding chaperone"/>
    <property type="evidence" value="ECO:0007669"/>
    <property type="project" value="InterPro"/>
</dbReference>
<dbReference type="Pfam" id="PF00118">
    <property type="entry name" value="Cpn60_TCP1"/>
    <property type="match status" value="1"/>
</dbReference>
<dbReference type="FunCoup" id="I3EE62">
    <property type="interactions" value="326"/>
</dbReference>
<organism evidence="8 9">
    <name type="scientific">Nematocida parisii (strain ERTm3)</name>
    <name type="common">Nematode killer fungus</name>
    <dbReference type="NCBI Taxonomy" id="935791"/>
    <lineage>
        <taxon>Eukaryota</taxon>
        <taxon>Fungi</taxon>
        <taxon>Fungi incertae sedis</taxon>
        <taxon>Microsporidia</taxon>
        <taxon>Nematocida</taxon>
    </lineage>
</organism>
<evidence type="ECO:0000256" key="1">
    <source>
        <dbReference type="ARBA" id="ARBA00002912"/>
    </source>
</evidence>
<dbReference type="PRINTS" id="PR00304">
    <property type="entry name" value="TCOMPLEXTCP1"/>
</dbReference>
<dbReference type="AlphaFoldDB" id="I3EE62"/>
<dbReference type="Gene3D" id="3.30.260.10">
    <property type="entry name" value="TCP-1-like chaperonin intermediate domain"/>
    <property type="match status" value="1"/>
</dbReference>
<dbReference type="SUPFAM" id="SSF48592">
    <property type="entry name" value="GroEL equatorial domain-like"/>
    <property type="match status" value="1"/>
</dbReference>
<dbReference type="InterPro" id="IPR027409">
    <property type="entry name" value="GroEL-like_apical_dom_sf"/>
</dbReference>
<dbReference type="STRING" id="935791.I3EE62"/>
<dbReference type="GO" id="GO:0005524">
    <property type="term" value="F:ATP binding"/>
    <property type="evidence" value="ECO:0007669"/>
    <property type="project" value="UniProtKB-KW"/>
</dbReference>
<dbReference type="HOGENOM" id="CLU_008891_6_2_1"/>
<dbReference type="OrthoDB" id="10248520at2759"/>
<evidence type="ECO:0000313" key="9">
    <source>
        <dbReference type="Proteomes" id="UP000002872"/>
    </source>
</evidence>
<name>I3EE62_NEMP3</name>
<keyword evidence="5 7" id="KW-0067">ATP-binding</keyword>
<dbReference type="SUPFAM" id="SSF54849">
    <property type="entry name" value="GroEL-intermediate domain like"/>
    <property type="match status" value="1"/>
</dbReference>
<dbReference type="GO" id="GO:0016887">
    <property type="term" value="F:ATP hydrolysis activity"/>
    <property type="evidence" value="ECO:0007669"/>
    <property type="project" value="InterPro"/>
</dbReference>
<evidence type="ECO:0000256" key="7">
    <source>
        <dbReference type="RuleBase" id="RU004187"/>
    </source>
</evidence>
<dbReference type="PROSITE" id="PS00750">
    <property type="entry name" value="TCP1_1"/>
    <property type="match status" value="1"/>
</dbReference>
<protein>
    <submittedName>
        <fullName evidence="8">Uncharacterized protein</fullName>
    </submittedName>
</protein>
<dbReference type="PANTHER" id="PTHR11353">
    <property type="entry name" value="CHAPERONIN"/>
    <property type="match status" value="1"/>
</dbReference>
<dbReference type="Gene3D" id="1.10.560.10">
    <property type="entry name" value="GroEL-like equatorial domain"/>
    <property type="match status" value="1"/>
</dbReference>
<evidence type="ECO:0000313" key="8">
    <source>
        <dbReference type="EMBL" id="EIJ87509.1"/>
    </source>
</evidence>
<gene>
    <name evidence="8" type="ORF">NEQG_02390</name>
</gene>
<evidence type="ECO:0000256" key="2">
    <source>
        <dbReference type="ARBA" id="ARBA00008020"/>
    </source>
</evidence>
<evidence type="ECO:0000256" key="6">
    <source>
        <dbReference type="ARBA" id="ARBA00023186"/>
    </source>
</evidence>
<dbReference type="Proteomes" id="UP000002872">
    <property type="component" value="Unassembled WGS sequence"/>
</dbReference>
<dbReference type="Gene3D" id="3.50.7.10">
    <property type="entry name" value="GroEL"/>
    <property type="match status" value="1"/>
</dbReference>
<dbReference type="GO" id="GO:0005832">
    <property type="term" value="C:chaperonin-containing T-complex"/>
    <property type="evidence" value="ECO:0007669"/>
    <property type="project" value="UniProtKB-ARBA"/>
</dbReference>
<accession>I3EE62</accession>
<dbReference type="OMA" id="CAEMVMS"/>